<evidence type="ECO:0000313" key="5">
    <source>
        <dbReference type="Proteomes" id="UP001321580"/>
    </source>
</evidence>
<comment type="caution">
    <text evidence="4">The sequence shown here is derived from an EMBL/GenBank/DDBJ whole genome shotgun (WGS) entry which is preliminary data.</text>
</comment>
<feature type="domain" description="MgtC/SapB/SrpB/YhiD N-terminal" evidence="2">
    <location>
        <begin position="18"/>
        <end position="134"/>
    </location>
</feature>
<sequence length="421" mass="42636">MAATRIDGADVDNQAQGLLTAIAIGLLIGVVRERHHLGGGPTIAGVRTHAMVAIAAAVAATLDPLVLVAVVLAVGVLALAAYLRTRDTDPGLTGEMALLVTATLAAYAHHNASIAGGLGVIAAALLFAKQPLQRFARDIVSEREVQDGLLLLASAVVILPMLPDTPVDPWGVLVPSKLWRLVVLVMAVGMLGHIALRTVGGRWGLPVAGFFSGFASSTAAVAGFGQRTRDDAALTASAASAALLANLASLLLLVGVLFAVAPALVLASAWPLTAAAVMLALAAAIGLRRQGESPDLPREPEARAFKLSHGILLAVIIAAVLVLSAWLKTIFGEAGAVVTAMLVALAELQAAAASIGQLSATGGLSLPHAQWGIVGLLVSSTIAKTALAFASGNRRYALHVGAGLLGMALAGAGVTWWVVSV</sequence>
<dbReference type="Pfam" id="PF13194">
    <property type="entry name" value="DUF4010"/>
    <property type="match status" value="1"/>
</dbReference>
<gene>
    <name evidence="4" type="ORF">QLQ15_15565</name>
</gene>
<evidence type="ECO:0000259" key="2">
    <source>
        <dbReference type="Pfam" id="PF02308"/>
    </source>
</evidence>
<proteinExistence type="predicted"/>
<feature type="transmembrane region" description="Helical" evidence="1">
    <location>
        <begin position="307"/>
        <end position="327"/>
    </location>
</feature>
<dbReference type="Proteomes" id="UP001321580">
    <property type="component" value="Unassembled WGS sequence"/>
</dbReference>
<protein>
    <submittedName>
        <fullName evidence="4">DUF4010 domain-containing protein</fullName>
    </submittedName>
</protein>
<feature type="transmembrane region" description="Helical" evidence="1">
    <location>
        <begin position="396"/>
        <end position="419"/>
    </location>
</feature>
<keyword evidence="1" id="KW-1133">Transmembrane helix</keyword>
<reference evidence="4 5" key="1">
    <citation type="submission" date="2023-05" db="EMBL/GenBank/DDBJ databases">
        <title>Lysobacter sp. strain LF1 Genome sequencing and assembly.</title>
        <authorList>
            <person name="Jung Y."/>
        </authorList>
    </citation>
    <scope>NUCLEOTIDE SEQUENCE [LARGE SCALE GENOMIC DNA]</scope>
    <source>
        <strain evidence="4 5">LF1</strain>
    </source>
</reference>
<dbReference type="InterPro" id="IPR025105">
    <property type="entry name" value="DUF4010"/>
</dbReference>
<feature type="domain" description="DUF4010" evidence="3">
    <location>
        <begin position="183"/>
        <end position="392"/>
    </location>
</feature>
<accession>A0ABT6XJH9</accession>
<name>A0ABT6XJH9_9GAMM</name>
<dbReference type="InterPro" id="IPR049177">
    <property type="entry name" value="MgtC_SapB_SrpB_YhiD_N"/>
</dbReference>
<evidence type="ECO:0000259" key="3">
    <source>
        <dbReference type="Pfam" id="PF13194"/>
    </source>
</evidence>
<organism evidence="4 5">
    <name type="scientific">Lysobacter stagni</name>
    <dbReference type="NCBI Taxonomy" id="3045172"/>
    <lineage>
        <taxon>Bacteria</taxon>
        <taxon>Pseudomonadati</taxon>
        <taxon>Pseudomonadota</taxon>
        <taxon>Gammaproteobacteria</taxon>
        <taxon>Lysobacterales</taxon>
        <taxon>Lysobacteraceae</taxon>
        <taxon>Lysobacter</taxon>
    </lineage>
</organism>
<keyword evidence="1" id="KW-0812">Transmembrane</keyword>
<evidence type="ECO:0000256" key="1">
    <source>
        <dbReference type="SAM" id="Phobius"/>
    </source>
</evidence>
<feature type="transmembrane region" description="Helical" evidence="1">
    <location>
        <begin position="203"/>
        <end position="224"/>
    </location>
</feature>
<dbReference type="PANTHER" id="PTHR39084:SF1">
    <property type="entry name" value="DUF4010 DOMAIN-CONTAINING PROTEIN"/>
    <property type="match status" value="1"/>
</dbReference>
<feature type="transmembrane region" description="Helical" evidence="1">
    <location>
        <begin position="178"/>
        <end position="196"/>
    </location>
</feature>
<keyword evidence="5" id="KW-1185">Reference proteome</keyword>
<feature type="transmembrane region" description="Helical" evidence="1">
    <location>
        <begin position="334"/>
        <end position="356"/>
    </location>
</feature>
<dbReference type="EMBL" id="JASGBI010000001">
    <property type="protein sequence ID" value="MDI9240326.1"/>
    <property type="molecule type" value="Genomic_DNA"/>
</dbReference>
<feature type="transmembrane region" description="Helical" evidence="1">
    <location>
        <begin position="104"/>
        <end position="128"/>
    </location>
</feature>
<feature type="transmembrane region" description="Helical" evidence="1">
    <location>
        <begin position="52"/>
        <end position="84"/>
    </location>
</feature>
<dbReference type="Pfam" id="PF02308">
    <property type="entry name" value="MgtC"/>
    <property type="match status" value="1"/>
</dbReference>
<feature type="transmembrane region" description="Helical" evidence="1">
    <location>
        <begin position="15"/>
        <end position="31"/>
    </location>
</feature>
<dbReference type="PANTHER" id="PTHR39084">
    <property type="entry name" value="MEMBRANE PROTEIN-RELATED"/>
    <property type="match status" value="1"/>
</dbReference>
<feature type="transmembrane region" description="Helical" evidence="1">
    <location>
        <begin position="236"/>
        <end position="260"/>
    </location>
</feature>
<evidence type="ECO:0000313" key="4">
    <source>
        <dbReference type="EMBL" id="MDI9240326.1"/>
    </source>
</evidence>
<keyword evidence="1" id="KW-0472">Membrane</keyword>
<feature type="transmembrane region" description="Helical" evidence="1">
    <location>
        <begin position="267"/>
        <end position="287"/>
    </location>
</feature>
<dbReference type="RefSeq" id="WP_283213667.1">
    <property type="nucleotide sequence ID" value="NZ_JASGBI010000001.1"/>
</dbReference>
<feature type="transmembrane region" description="Helical" evidence="1">
    <location>
        <begin position="368"/>
        <end position="389"/>
    </location>
</feature>
<feature type="transmembrane region" description="Helical" evidence="1">
    <location>
        <begin position="149"/>
        <end position="166"/>
    </location>
</feature>